<evidence type="ECO:0000259" key="3">
    <source>
        <dbReference type="PROSITE" id="PS50940"/>
    </source>
</evidence>
<dbReference type="GO" id="GO:0005576">
    <property type="term" value="C:extracellular region"/>
    <property type="evidence" value="ECO:0007669"/>
    <property type="project" value="InterPro"/>
</dbReference>
<keyword evidence="5" id="KW-1185">Reference proteome</keyword>
<feature type="region of interest" description="Disordered" evidence="1">
    <location>
        <begin position="243"/>
        <end position="358"/>
    </location>
</feature>
<dbReference type="PROSITE" id="PS50940">
    <property type="entry name" value="CHIT_BIND_II"/>
    <property type="match status" value="1"/>
</dbReference>
<organism evidence="4 5">
    <name type="scientific">Homarus americanus</name>
    <name type="common">American lobster</name>
    <dbReference type="NCBI Taxonomy" id="6706"/>
    <lineage>
        <taxon>Eukaryota</taxon>
        <taxon>Metazoa</taxon>
        <taxon>Ecdysozoa</taxon>
        <taxon>Arthropoda</taxon>
        <taxon>Crustacea</taxon>
        <taxon>Multicrustacea</taxon>
        <taxon>Malacostraca</taxon>
        <taxon>Eumalacostraca</taxon>
        <taxon>Eucarida</taxon>
        <taxon>Decapoda</taxon>
        <taxon>Pleocyemata</taxon>
        <taxon>Astacidea</taxon>
        <taxon>Nephropoidea</taxon>
        <taxon>Nephropidae</taxon>
        <taxon>Homarus</taxon>
    </lineage>
</organism>
<proteinExistence type="predicted"/>
<dbReference type="InterPro" id="IPR052976">
    <property type="entry name" value="Scoloptoxin-like"/>
</dbReference>
<dbReference type="EMBL" id="JAHLQT010006108">
    <property type="protein sequence ID" value="KAG7175408.1"/>
    <property type="molecule type" value="Genomic_DNA"/>
</dbReference>
<feature type="compositionally biased region" description="Basic residues" evidence="1">
    <location>
        <begin position="463"/>
        <end position="472"/>
    </location>
</feature>
<feature type="chain" id="PRO_5035232297" evidence="2">
    <location>
        <begin position="32"/>
        <end position="540"/>
    </location>
</feature>
<feature type="domain" description="Chitin-binding type-2" evidence="3">
    <location>
        <begin position="95"/>
        <end position="152"/>
    </location>
</feature>
<protein>
    <submittedName>
        <fullName evidence="4">U-scoloptoxin(01)-Er1a-like 1</fullName>
    </submittedName>
</protein>
<name>A0A8J5N9K4_HOMAM</name>
<feature type="region of interest" description="Disordered" evidence="1">
    <location>
        <begin position="497"/>
        <end position="540"/>
    </location>
</feature>
<feature type="region of interest" description="Disordered" evidence="1">
    <location>
        <begin position="166"/>
        <end position="219"/>
    </location>
</feature>
<keyword evidence="2" id="KW-0732">Signal</keyword>
<dbReference type="Pfam" id="PF01607">
    <property type="entry name" value="CBM_14"/>
    <property type="match status" value="1"/>
</dbReference>
<feature type="compositionally biased region" description="Basic residues" evidence="1">
    <location>
        <begin position="199"/>
        <end position="215"/>
    </location>
</feature>
<evidence type="ECO:0000313" key="4">
    <source>
        <dbReference type="EMBL" id="KAG7175408.1"/>
    </source>
</evidence>
<reference evidence="4" key="1">
    <citation type="journal article" date="2021" name="Sci. Adv.">
        <title>The American lobster genome reveals insights on longevity, neural, and immune adaptations.</title>
        <authorList>
            <person name="Polinski J.M."/>
            <person name="Zimin A.V."/>
            <person name="Clark K.F."/>
            <person name="Kohn A.B."/>
            <person name="Sadowski N."/>
            <person name="Timp W."/>
            <person name="Ptitsyn A."/>
            <person name="Khanna P."/>
            <person name="Romanova D.Y."/>
            <person name="Williams P."/>
            <person name="Greenwood S.J."/>
            <person name="Moroz L.L."/>
            <person name="Walt D.R."/>
            <person name="Bodnar A.G."/>
        </authorList>
    </citation>
    <scope>NUCLEOTIDE SEQUENCE</scope>
    <source>
        <strain evidence="4">GMGI-L3</strain>
    </source>
</reference>
<feature type="signal peptide" evidence="2">
    <location>
        <begin position="1"/>
        <end position="31"/>
    </location>
</feature>
<evidence type="ECO:0000256" key="2">
    <source>
        <dbReference type="SAM" id="SignalP"/>
    </source>
</evidence>
<dbReference type="GO" id="GO:0008061">
    <property type="term" value="F:chitin binding"/>
    <property type="evidence" value="ECO:0007669"/>
    <property type="project" value="InterPro"/>
</dbReference>
<comment type="caution">
    <text evidence="4">The sequence shown here is derived from an EMBL/GenBank/DDBJ whole genome shotgun (WGS) entry which is preliminary data.</text>
</comment>
<feature type="compositionally biased region" description="Basic residues" evidence="1">
    <location>
        <begin position="255"/>
        <end position="264"/>
    </location>
</feature>
<dbReference type="InterPro" id="IPR036508">
    <property type="entry name" value="Chitin-bd_dom_sf"/>
</dbReference>
<feature type="compositionally biased region" description="Low complexity" evidence="1">
    <location>
        <begin position="243"/>
        <end position="254"/>
    </location>
</feature>
<dbReference type="InterPro" id="IPR002557">
    <property type="entry name" value="Chitin-bd_dom"/>
</dbReference>
<dbReference type="Proteomes" id="UP000747542">
    <property type="component" value="Unassembled WGS sequence"/>
</dbReference>
<feature type="compositionally biased region" description="Low complexity" evidence="1">
    <location>
        <begin position="410"/>
        <end position="426"/>
    </location>
</feature>
<feature type="compositionally biased region" description="Low complexity" evidence="1">
    <location>
        <begin position="187"/>
        <end position="198"/>
    </location>
</feature>
<dbReference type="SUPFAM" id="SSF57625">
    <property type="entry name" value="Invertebrate chitin-binding proteins"/>
    <property type="match status" value="1"/>
</dbReference>
<accession>A0A8J5N9K4</accession>
<dbReference type="PANTHER" id="PTHR22933">
    <property type="entry name" value="FI18007P1-RELATED"/>
    <property type="match status" value="1"/>
</dbReference>
<dbReference type="Gene3D" id="2.170.140.10">
    <property type="entry name" value="Chitin binding domain"/>
    <property type="match status" value="1"/>
</dbReference>
<gene>
    <name evidence="4" type="ORF">Hamer_G001494</name>
</gene>
<evidence type="ECO:0000313" key="5">
    <source>
        <dbReference type="Proteomes" id="UP000747542"/>
    </source>
</evidence>
<feature type="compositionally biased region" description="Polar residues" evidence="1">
    <location>
        <begin position="451"/>
        <end position="462"/>
    </location>
</feature>
<feature type="region of interest" description="Disordered" evidence="1">
    <location>
        <begin position="382"/>
        <end position="479"/>
    </location>
</feature>
<evidence type="ECO:0000256" key="1">
    <source>
        <dbReference type="SAM" id="MobiDB-lite"/>
    </source>
</evidence>
<dbReference type="PANTHER" id="PTHR22933:SF40">
    <property type="entry name" value="CUTICULAR PROTEIN ANALOGOUS TO PERITROPHINS 1-H"/>
    <property type="match status" value="1"/>
</dbReference>
<sequence length="540" mass="61570">MYNVSALIFNHLPRLINVLVTGLLAACLAAAQDNSTAADPAAEEKPVDDKPKLTGNPQIDYLLDPNLPHELIGYDLSNYPFFNRLPKDLLDPKFNFTCDNRHDGFYASIPHMCQVYHNCLFGQRYDFLCANFTVFDQKNFICHYVSEVDCPNSEKYYSRNEELYETTTTTTVPPPPPQIIYVDRPRPSGNRPRPLGGRNRPKRPNRPRPFGKHRTTTTTAAPDYYYDDYYDDQYYDDYYNDYTNEKTTTTTTTRRPLRRRRPNRPRSGQQGDGDRQGGPFNARERQRPRINPPVPQYDEFDGPRASHLQQSNNPREQIFDDVPQDAPSGDRRRRPNRQNDSKNHQRRKKPTTTTTTTTTTEVAPDYYYDEYYDYVDDITSTTTTAAPNTRNRPRGTGSRLRLNRPERTEAPTTEAPVEEPTTITAARVNARRNPVSNRRVTQAVPADVASDPSQPERQSPQRTRPKFPRRRTQAAADEAEIIVAPGVELSDVNAPVEAAPVSEAPVARERVRLPTRRQQGGARSSGVRGQGQPPAEYSDF</sequence>
<dbReference type="AlphaFoldDB" id="A0A8J5N9K4"/>
<dbReference type="SMART" id="SM00494">
    <property type="entry name" value="ChtBD2"/>
    <property type="match status" value="1"/>
</dbReference>